<dbReference type="Gene3D" id="6.10.250.3180">
    <property type="match status" value="1"/>
</dbReference>
<dbReference type="GeneID" id="10508746"/>
<dbReference type="EMBL" id="GL871303">
    <property type="protein sequence ID" value="EGC30759.1"/>
    <property type="molecule type" value="Genomic_DNA"/>
</dbReference>
<evidence type="ECO:0000313" key="10">
    <source>
        <dbReference type="EMBL" id="EGC30759.1"/>
    </source>
</evidence>
<dbReference type="Proteomes" id="UP000001064">
    <property type="component" value="Unassembled WGS sequence"/>
</dbReference>
<dbReference type="Pfam" id="PF01302">
    <property type="entry name" value="CAP_GLY"/>
    <property type="match status" value="1"/>
</dbReference>
<dbReference type="PROSITE" id="PS50245">
    <property type="entry name" value="CAP_GLY_2"/>
    <property type="match status" value="1"/>
</dbReference>
<keyword evidence="5" id="KW-0677">Repeat</keyword>
<dbReference type="VEuPathDB" id="AmoebaDB:DICPUDRAFT_157468"/>
<dbReference type="Pfam" id="PF06881">
    <property type="entry name" value="Elongin_A"/>
    <property type="match status" value="1"/>
</dbReference>
<protein>
    <recommendedName>
        <fullName evidence="9">CAP-Gly domain-containing protein</fullName>
    </recommendedName>
</protein>
<evidence type="ECO:0000256" key="5">
    <source>
        <dbReference type="ARBA" id="ARBA00022737"/>
    </source>
</evidence>
<dbReference type="SUPFAM" id="SSF52058">
    <property type="entry name" value="L domain-like"/>
    <property type="match status" value="1"/>
</dbReference>
<feature type="domain" description="CAP-Gly" evidence="9">
    <location>
        <begin position="31"/>
        <end position="75"/>
    </location>
</feature>
<evidence type="ECO:0000256" key="7">
    <source>
        <dbReference type="ARBA" id="ARBA00026055"/>
    </source>
</evidence>
<dbReference type="GO" id="GO:0005737">
    <property type="term" value="C:cytoplasm"/>
    <property type="evidence" value="ECO:0000318"/>
    <property type="project" value="GO_Central"/>
</dbReference>
<dbReference type="InterPro" id="IPR003591">
    <property type="entry name" value="Leu-rich_rpt_typical-subtyp"/>
</dbReference>
<dbReference type="SMART" id="SM00365">
    <property type="entry name" value="LRR_SD22"/>
    <property type="match status" value="5"/>
</dbReference>
<dbReference type="GO" id="GO:0007021">
    <property type="term" value="P:tubulin complex assembly"/>
    <property type="evidence" value="ECO:0000318"/>
    <property type="project" value="GO_Central"/>
</dbReference>
<dbReference type="SMART" id="SM01052">
    <property type="entry name" value="CAP_GLY"/>
    <property type="match status" value="1"/>
</dbReference>
<dbReference type="Gene3D" id="2.30.30.190">
    <property type="entry name" value="CAP Gly-rich-like domain"/>
    <property type="match status" value="1"/>
</dbReference>
<sequence>MGEPNNTCNKFKIGERIQSDDGYIGTIRYEGSVDGFDGNWYGIEWDDPKRGKHFGTVKGKQYFQCQYNGSGSFMKPEKLVKGKHFLEMLFNKYHHKIENYDDLYVETTKPEVKIPIEMIGMNETRERQKDFKQQKIISASHLLISEIDEYPAIFNYFKTEIKKSNDNNIELPSKTKSLVLNNLFISDFAFLLPICKEIFSNLETLVVSNNSIENISNSSLDVFSKLVSLDLAHNKIKSFNDITAIGFLEHLQELNLNNNQIDSIEFSDINKNQDDSTTTTKLFKNLKILYLSNNNISDWRHVEELDYLQNLEELSFRENPIIDSLLLDAAAIKDQNQQDETNNTKTVTTSTGVKKISVNKNIYLNRLNIIPRISKLTKLNLSHKIMDNLFGDEIEVPTLLSICTQRIKDSLDNIKGLGRIPDKLLIVILDKCPPQQLIAIENKIGRNVDTEELWKRHCFNLSPNQSVSPEDNDVETWRELYVVLERNYLDKARKTGDKLRNTYNNAAKNRQSKQIKVLSEAETPVRARPTYVAKTATYKQSSVSSSNKYSNGTFVNRGERTGSSGSSGGGGGGGGFGNVFKSSPASNQPKLMAKVMKEFKKKK</sequence>
<gene>
    <name evidence="10" type="ORF">DICPUDRAFT_157468</name>
</gene>
<dbReference type="FunCoup" id="F0ZZ73">
    <property type="interactions" value="599"/>
</dbReference>
<dbReference type="Pfam" id="PF13855">
    <property type="entry name" value="LRR_8"/>
    <property type="match status" value="1"/>
</dbReference>
<evidence type="ECO:0000256" key="2">
    <source>
        <dbReference type="ARBA" id="ARBA00006286"/>
    </source>
</evidence>
<dbReference type="InParanoid" id="F0ZZ73"/>
<dbReference type="GO" id="GO:0006368">
    <property type="term" value="P:transcription elongation by RNA polymerase II"/>
    <property type="evidence" value="ECO:0007669"/>
    <property type="project" value="InterPro"/>
</dbReference>
<name>F0ZZ73_DICPU</name>
<comment type="subcellular location">
    <subcellularLocation>
        <location evidence="1">Cytoplasm</location>
    </subcellularLocation>
</comment>
<feature type="compositionally biased region" description="Low complexity" evidence="8">
    <location>
        <begin position="542"/>
        <end position="551"/>
    </location>
</feature>
<dbReference type="Pfam" id="PF00560">
    <property type="entry name" value="LRR_1"/>
    <property type="match status" value="1"/>
</dbReference>
<reference evidence="11" key="1">
    <citation type="journal article" date="2011" name="Genome Biol.">
        <title>Comparative genomics of the social amoebae Dictyostelium discoideum and Dictyostelium purpureum.</title>
        <authorList>
            <consortium name="US DOE Joint Genome Institute (JGI-PGF)"/>
            <person name="Sucgang R."/>
            <person name="Kuo A."/>
            <person name="Tian X."/>
            <person name="Salerno W."/>
            <person name="Parikh A."/>
            <person name="Feasley C.L."/>
            <person name="Dalin E."/>
            <person name="Tu H."/>
            <person name="Huang E."/>
            <person name="Barry K."/>
            <person name="Lindquist E."/>
            <person name="Shapiro H."/>
            <person name="Bruce D."/>
            <person name="Schmutz J."/>
            <person name="Salamov A."/>
            <person name="Fey P."/>
            <person name="Gaudet P."/>
            <person name="Anjard C."/>
            <person name="Babu M.M."/>
            <person name="Basu S."/>
            <person name="Bushmanova Y."/>
            <person name="van der Wel H."/>
            <person name="Katoh-Kurasawa M."/>
            <person name="Dinh C."/>
            <person name="Coutinho P.M."/>
            <person name="Saito T."/>
            <person name="Elias M."/>
            <person name="Schaap P."/>
            <person name="Kay R.R."/>
            <person name="Henrissat B."/>
            <person name="Eichinger L."/>
            <person name="Rivero F."/>
            <person name="Putnam N.H."/>
            <person name="West C.M."/>
            <person name="Loomis W.F."/>
            <person name="Chisholm R.L."/>
            <person name="Shaulsky G."/>
            <person name="Strassmann J.E."/>
            <person name="Queller D.C."/>
            <person name="Kuspa A."/>
            <person name="Grigoriev I.V."/>
        </authorList>
    </citation>
    <scope>NUCLEOTIDE SEQUENCE [LARGE SCALE GENOMIC DNA]</scope>
    <source>
        <strain evidence="11">QSDP1</strain>
    </source>
</reference>
<dbReference type="FunFam" id="3.80.10.10:FF:002493">
    <property type="entry name" value="Tubulin-specific chaperone E"/>
    <property type="match status" value="1"/>
</dbReference>
<dbReference type="SMART" id="SM00369">
    <property type="entry name" value="LRR_TYP"/>
    <property type="match status" value="4"/>
</dbReference>
<evidence type="ECO:0000256" key="3">
    <source>
        <dbReference type="ARBA" id="ARBA00022490"/>
    </source>
</evidence>
<keyword evidence="4" id="KW-0433">Leucine-rich repeat</keyword>
<dbReference type="PROSITE" id="PS51450">
    <property type="entry name" value="LRR"/>
    <property type="match status" value="4"/>
</dbReference>
<dbReference type="eggNOG" id="KOG3207">
    <property type="taxonomic scope" value="Eukaryota"/>
</dbReference>
<dbReference type="InterPro" id="IPR036859">
    <property type="entry name" value="CAP-Gly_dom_sf"/>
</dbReference>
<dbReference type="GO" id="GO:0043014">
    <property type="term" value="F:alpha-tubulin binding"/>
    <property type="evidence" value="ECO:0000318"/>
    <property type="project" value="GO_Central"/>
</dbReference>
<dbReference type="KEGG" id="dpp:DICPUDRAFT_157468"/>
<dbReference type="GO" id="GO:0000226">
    <property type="term" value="P:microtubule cytoskeleton organization"/>
    <property type="evidence" value="ECO:0000318"/>
    <property type="project" value="GO_Central"/>
</dbReference>
<dbReference type="InterPro" id="IPR010684">
    <property type="entry name" value="RNA_pol_II_trans_fac_SIII_A"/>
</dbReference>
<dbReference type="AlphaFoldDB" id="F0ZZ73"/>
<keyword evidence="11" id="KW-1185">Reference proteome</keyword>
<dbReference type="SUPFAM" id="SSF74924">
    <property type="entry name" value="Cap-Gly domain"/>
    <property type="match status" value="1"/>
</dbReference>
<comment type="subunit">
    <text evidence="7">Supercomplex made of cofactors A to E. Cofactors A and D function by capturing and stabilizing tubulin in a quasi-native conformation. Cofactor E binds to the cofactor D-tubulin complex; interaction with cofactor C then causes the release of tubulin polypeptides that are committed to the native state.</text>
</comment>
<organism evidence="10 11">
    <name type="scientific">Dictyostelium purpureum</name>
    <name type="common">Slime mold</name>
    <dbReference type="NCBI Taxonomy" id="5786"/>
    <lineage>
        <taxon>Eukaryota</taxon>
        <taxon>Amoebozoa</taxon>
        <taxon>Evosea</taxon>
        <taxon>Eumycetozoa</taxon>
        <taxon>Dictyostelia</taxon>
        <taxon>Dictyosteliales</taxon>
        <taxon>Dictyosteliaceae</taxon>
        <taxon>Dictyostelium</taxon>
    </lineage>
</organism>
<dbReference type="OrthoDB" id="5273213at2759"/>
<comment type="similarity">
    <text evidence="2">Belongs to the TBCE family.</text>
</comment>
<evidence type="ECO:0000259" key="9">
    <source>
        <dbReference type="PROSITE" id="PS50245"/>
    </source>
</evidence>
<dbReference type="InterPro" id="IPR001611">
    <property type="entry name" value="Leu-rich_rpt"/>
</dbReference>
<evidence type="ECO:0000256" key="4">
    <source>
        <dbReference type="ARBA" id="ARBA00022614"/>
    </source>
</evidence>
<keyword evidence="3" id="KW-0963">Cytoplasm</keyword>
<evidence type="ECO:0000256" key="8">
    <source>
        <dbReference type="SAM" id="MobiDB-lite"/>
    </source>
</evidence>
<dbReference type="InterPro" id="IPR000938">
    <property type="entry name" value="CAP-Gly_domain"/>
</dbReference>
<dbReference type="RefSeq" id="XP_003292720.1">
    <property type="nucleotide sequence ID" value="XM_003292672.1"/>
</dbReference>
<feature type="compositionally biased region" description="Polar residues" evidence="8">
    <location>
        <begin position="580"/>
        <end position="589"/>
    </location>
</feature>
<proteinExistence type="inferred from homology"/>
<dbReference type="OMA" id="NWYGIEW"/>
<feature type="region of interest" description="Disordered" evidence="8">
    <location>
        <begin position="542"/>
        <end position="603"/>
    </location>
</feature>
<dbReference type="STRING" id="5786.F0ZZ73"/>
<dbReference type="GO" id="GO:0007023">
    <property type="term" value="P:post-chaperonin tubulin folding pathway"/>
    <property type="evidence" value="ECO:0000318"/>
    <property type="project" value="GO_Central"/>
</dbReference>
<accession>F0ZZ73</accession>
<dbReference type="GO" id="GO:0070449">
    <property type="term" value="C:elongin complex"/>
    <property type="evidence" value="ECO:0007669"/>
    <property type="project" value="InterPro"/>
</dbReference>
<dbReference type="PROSITE" id="PS00845">
    <property type="entry name" value="CAP_GLY_1"/>
    <property type="match status" value="1"/>
</dbReference>
<feature type="compositionally biased region" description="Gly residues" evidence="8">
    <location>
        <begin position="565"/>
        <end position="577"/>
    </location>
</feature>
<dbReference type="PANTHER" id="PTHR15454">
    <property type="entry name" value="NISCHARIN RELATED"/>
    <property type="match status" value="1"/>
</dbReference>
<dbReference type="InterPro" id="IPR032675">
    <property type="entry name" value="LRR_dom_sf"/>
</dbReference>
<evidence type="ECO:0000256" key="1">
    <source>
        <dbReference type="ARBA" id="ARBA00004496"/>
    </source>
</evidence>
<evidence type="ECO:0000313" key="11">
    <source>
        <dbReference type="Proteomes" id="UP000001064"/>
    </source>
</evidence>
<keyword evidence="6" id="KW-0143">Chaperone</keyword>
<evidence type="ECO:0000256" key="6">
    <source>
        <dbReference type="ARBA" id="ARBA00023186"/>
    </source>
</evidence>
<dbReference type="FunFam" id="2.30.30.190:FF:000016">
    <property type="entry name" value="Tubulin-folding cofactor E"/>
    <property type="match status" value="1"/>
</dbReference>
<dbReference type="Gene3D" id="3.80.10.10">
    <property type="entry name" value="Ribonuclease Inhibitor"/>
    <property type="match status" value="2"/>
</dbReference>